<dbReference type="PANTHER" id="PTHR11505">
    <property type="entry name" value="L1 TRANSPOSABLE ELEMENT-RELATED"/>
    <property type="match status" value="1"/>
</dbReference>
<name>A0A9J6FYS8_HAELO</name>
<reference evidence="3 4" key="1">
    <citation type="journal article" date="2020" name="Cell">
        <title>Large-Scale Comparative Analyses of Tick Genomes Elucidate Their Genetic Diversity and Vector Capacities.</title>
        <authorList>
            <consortium name="Tick Genome and Microbiome Consortium (TIGMIC)"/>
            <person name="Jia N."/>
            <person name="Wang J."/>
            <person name="Shi W."/>
            <person name="Du L."/>
            <person name="Sun Y."/>
            <person name="Zhan W."/>
            <person name="Jiang J.F."/>
            <person name="Wang Q."/>
            <person name="Zhang B."/>
            <person name="Ji P."/>
            <person name="Bell-Sakyi L."/>
            <person name="Cui X.M."/>
            <person name="Yuan T.T."/>
            <person name="Jiang B.G."/>
            <person name="Yang W.F."/>
            <person name="Lam T.T."/>
            <person name="Chang Q.C."/>
            <person name="Ding S.J."/>
            <person name="Wang X.J."/>
            <person name="Zhu J.G."/>
            <person name="Ruan X.D."/>
            <person name="Zhao L."/>
            <person name="Wei J.T."/>
            <person name="Ye R.Z."/>
            <person name="Que T.C."/>
            <person name="Du C.H."/>
            <person name="Zhou Y.H."/>
            <person name="Cheng J.X."/>
            <person name="Dai P.F."/>
            <person name="Guo W.B."/>
            <person name="Han X.H."/>
            <person name="Huang E.J."/>
            <person name="Li L.F."/>
            <person name="Wei W."/>
            <person name="Gao Y.C."/>
            <person name="Liu J.Z."/>
            <person name="Shao H.Z."/>
            <person name="Wang X."/>
            <person name="Wang C.C."/>
            <person name="Yang T.C."/>
            <person name="Huo Q.B."/>
            <person name="Li W."/>
            <person name="Chen H.Y."/>
            <person name="Chen S.E."/>
            <person name="Zhou L.G."/>
            <person name="Ni X.B."/>
            <person name="Tian J.H."/>
            <person name="Sheng Y."/>
            <person name="Liu T."/>
            <person name="Pan Y.S."/>
            <person name="Xia L.Y."/>
            <person name="Li J."/>
            <person name="Zhao F."/>
            <person name="Cao W.C."/>
        </authorList>
    </citation>
    <scope>NUCLEOTIDE SEQUENCE [LARGE SCALE GENOMIC DNA]</scope>
    <source>
        <strain evidence="3">HaeL-2018</strain>
    </source>
</reference>
<evidence type="ECO:0000313" key="3">
    <source>
        <dbReference type="EMBL" id="KAH9367489.1"/>
    </source>
</evidence>
<gene>
    <name evidence="3" type="ORF">HPB48_018265</name>
</gene>
<dbReference type="OMA" id="HCEESCK"/>
<dbReference type="EMBL" id="JABSTR010000004">
    <property type="protein sequence ID" value="KAH9367489.1"/>
    <property type="molecule type" value="Genomic_DNA"/>
</dbReference>
<dbReference type="Gene3D" id="3.30.70.1820">
    <property type="entry name" value="L1 transposable element, RRM domain"/>
    <property type="match status" value="1"/>
</dbReference>
<dbReference type="OrthoDB" id="6749043at2759"/>
<keyword evidence="4" id="KW-1185">Reference proteome</keyword>
<dbReference type="AlphaFoldDB" id="A0A9J6FYS8"/>
<dbReference type="Gene3D" id="1.20.1480.30">
    <property type="entry name" value="Designed four-helix bundle protein"/>
    <property type="match status" value="1"/>
</dbReference>
<evidence type="ECO:0008006" key="5">
    <source>
        <dbReference type="Google" id="ProtNLM"/>
    </source>
</evidence>
<keyword evidence="1" id="KW-0175">Coiled coil</keyword>
<evidence type="ECO:0000313" key="4">
    <source>
        <dbReference type="Proteomes" id="UP000821853"/>
    </source>
</evidence>
<dbReference type="InterPro" id="IPR004244">
    <property type="entry name" value="Transposase_22"/>
</dbReference>
<organism evidence="3 4">
    <name type="scientific">Haemaphysalis longicornis</name>
    <name type="common">Bush tick</name>
    <dbReference type="NCBI Taxonomy" id="44386"/>
    <lineage>
        <taxon>Eukaryota</taxon>
        <taxon>Metazoa</taxon>
        <taxon>Ecdysozoa</taxon>
        <taxon>Arthropoda</taxon>
        <taxon>Chelicerata</taxon>
        <taxon>Arachnida</taxon>
        <taxon>Acari</taxon>
        <taxon>Parasitiformes</taxon>
        <taxon>Ixodida</taxon>
        <taxon>Ixodoidea</taxon>
        <taxon>Ixodidae</taxon>
        <taxon>Haemaphysalinae</taxon>
        <taxon>Haemaphysalis</taxon>
    </lineage>
</organism>
<proteinExistence type="predicted"/>
<feature type="signal peptide" evidence="2">
    <location>
        <begin position="1"/>
        <end position="21"/>
    </location>
</feature>
<sequence length="338" mass="38278">MLINSFFVIQIALWRSGFVARWDDYGRRLAHASPPAASVVNGFSRQLSPNPFHSVASRYQRVDTVTSPELPRLDYKYCSHPDAPFSGLGCTETGRMLINSFFVIQVGVKYQTYSIRDNSVTLTVLPSPHFLVTMMFDCISVIKLLLLTSGDVELNPGPSSASESDSEAMTTRQMLEKILKEQTKTTQTLKELTKNLKHVETTVANIQERINAIETDMGRLTKCEEQIAEFEETCQRTSKQVQDIVAKIDDLENRSRRNNLVIYGVTEGPREDTQSLEQKVKKDIFKDILGIDVASIERIHRVGYPQSGRQRPVVLRLYNFAEKYKILSCCNKLKGFVA</sequence>
<comment type="caution">
    <text evidence="3">The sequence shown here is derived from an EMBL/GenBank/DDBJ whole genome shotgun (WGS) entry which is preliminary data.</text>
</comment>
<dbReference type="Proteomes" id="UP000821853">
    <property type="component" value="Chromosome 2"/>
</dbReference>
<protein>
    <recommendedName>
        <fullName evidence="5">Tick transposon</fullName>
    </recommendedName>
</protein>
<dbReference type="VEuPathDB" id="VectorBase:HLOH_058744"/>
<evidence type="ECO:0000256" key="1">
    <source>
        <dbReference type="SAM" id="Coils"/>
    </source>
</evidence>
<feature type="chain" id="PRO_5039948578" description="Tick transposon" evidence="2">
    <location>
        <begin position="22"/>
        <end position="338"/>
    </location>
</feature>
<keyword evidence="2" id="KW-0732">Signal</keyword>
<evidence type="ECO:0000256" key="2">
    <source>
        <dbReference type="SAM" id="SignalP"/>
    </source>
</evidence>
<accession>A0A9J6FYS8</accession>
<feature type="coiled-coil region" evidence="1">
    <location>
        <begin position="175"/>
        <end position="254"/>
    </location>
</feature>